<accession>A0ACC0G522</accession>
<comment type="caution">
    <text evidence="1">The sequence shown here is derived from an EMBL/GenBank/DDBJ whole genome shotgun (WGS) entry which is preliminary data.</text>
</comment>
<evidence type="ECO:0000313" key="1">
    <source>
        <dbReference type="EMBL" id="KAI7995371.1"/>
    </source>
</evidence>
<protein>
    <submittedName>
        <fullName evidence="1">UPF0481 protein</fullName>
    </submittedName>
</protein>
<gene>
    <name evidence="1" type="ORF">LOK49_LG11G01533</name>
</gene>
<sequence length="170" mass="19753">MENFGTSRHGTTSRNGDASVDVEALVKSIWENLAKLSCPSPDCCVYKVPNKFQNINEEAYTPFRVSIGPLHHGKAGLEDVEDHKWRYFNYFMQRSQKSLEELVKFMEENEERIRGYYEETISLNSDNFLEIVLVDAAFIIEVLLSTLEMFLAARMLTFVEWNLPIECWNL</sequence>
<organism evidence="1 2">
    <name type="scientific">Camellia lanceoleosa</name>
    <dbReference type="NCBI Taxonomy" id="1840588"/>
    <lineage>
        <taxon>Eukaryota</taxon>
        <taxon>Viridiplantae</taxon>
        <taxon>Streptophyta</taxon>
        <taxon>Embryophyta</taxon>
        <taxon>Tracheophyta</taxon>
        <taxon>Spermatophyta</taxon>
        <taxon>Magnoliopsida</taxon>
        <taxon>eudicotyledons</taxon>
        <taxon>Gunneridae</taxon>
        <taxon>Pentapetalae</taxon>
        <taxon>asterids</taxon>
        <taxon>Ericales</taxon>
        <taxon>Theaceae</taxon>
        <taxon>Camellia</taxon>
    </lineage>
</organism>
<dbReference type="EMBL" id="CM045769">
    <property type="protein sequence ID" value="KAI7995371.1"/>
    <property type="molecule type" value="Genomic_DNA"/>
</dbReference>
<reference evidence="1 2" key="1">
    <citation type="journal article" date="2022" name="Plant J.">
        <title>Chromosome-level genome of Camellia lanceoleosa provides a valuable resource for understanding genome evolution and self-incompatibility.</title>
        <authorList>
            <person name="Gong W."/>
            <person name="Xiao S."/>
            <person name="Wang L."/>
            <person name="Liao Z."/>
            <person name="Chang Y."/>
            <person name="Mo W."/>
            <person name="Hu G."/>
            <person name="Li W."/>
            <person name="Zhao G."/>
            <person name="Zhu H."/>
            <person name="Hu X."/>
            <person name="Ji K."/>
            <person name="Xiang X."/>
            <person name="Song Q."/>
            <person name="Yuan D."/>
            <person name="Jin S."/>
            <person name="Zhang L."/>
        </authorList>
    </citation>
    <scope>NUCLEOTIDE SEQUENCE [LARGE SCALE GENOMIC DNA]</scope>
    <source>
        <strain evidence="1">SQ_2022a</strain>
    </source>
</reference>
<proteinExistence type="predicted"/>
<evidence type="ECO:0000313" key="2">
    <source>
        <dbReference type="Proteomes" id="UP001060215"/>
    </source>
</evidence>
<keyword evidence="2" id="KW-1185">Reference proteome</keyword>
<name>A0ACC0G522_9ERIC</name>
<dbReference type="Proteomes" id="UP001060215">
    <property type="component" value="Chromosome 12"/>
</dbReference>